<gene>
    <name evidence="2" type="ORF">DCAF_LOCUS15159</name>
</gene>
<keyword evidence="1" id="KW-1133">Transmembrane helix</keyword>
<dbReference type="AlphaFoldDB" id="A0AAV1RX84"/>
<dbReference type="Proteomes" id="UP001314170">
    <property type="component" value="Unassembled WGS sequence"/>
</dbReference>
<evidence type="ECO:0000313" key="3">
    <source>
        <dbReference type="Proteomes" id="UP001314170"/>
    </source>
</evidence>
<comment type="caution">
    <text evidence="2">The sequence shown here is derived from an EMBL/GenBank/DDBJ whole genome shotgun (WGS) entry which is preliminary data.</text>
</comment>
<reference evidence="2 3" key="1">
    <citation type="submission" date="2024-01" db="EMBL/GenBank/DDBJ databases">
        <authorList>
            <person name="Waweru B."/>
        </authorList>
    </citation>
    <scope>NUCLEOTIDE SEQUENCE [LARGE SCALE GENOMIC DNA]</scope>
</reference>
<sequence length="184" mass="21219">MEIPEGDHNPLDIPEGGRKDEGSFYDAGAVNHMVCHGLEERNNTALQWRKRVEGQQTRDTLEKEVVMGWNSLSIYNEIDMDWILHQSMIFITMTLMMIINSSTVTVIAVTLSSMMTSLKSDIITNLELLKDYMDTTHVDEASLRFAIHCSRSQWKRNKLLIDFSYAKFNMEELMLVSRIVIDLN</sequence>
<proteinExistence type="predicted"/>
<evidence type="ECO:0000313" key="2">
    <source>
        <dbReference type="EMBL" id="CAK7340078.1"/>
    </source>
</evidence>
<accession>A0AAV1RX84</accession>
<keyword evidence="1" id="KW-0812">Transmembrane</keyword>
<dbReference type="EMBL" id="CAWUPB010001159">
    <property type="protein sequence ID" value="CAK7340078.1"/>
    <property type="molecule type" value="Genomic_DNA"/>
</dbReference>
<keyword evidence="3" id="KW-1185">Reference proteome</keyword>
<name>A0AAV1RX84_9ROSI</name>
<feature type="transmembrane region" description="Helical" evidence="1">
    <location>
        <begin position="88"/>
        <end position="111"/>
    </location>
</feature>
<protein>
    <submittedName>
        <fullName evidence="2">Uncharacterized protein</fullName>
    </submittedName>
</protein>
<evidence type="ECO:0000256" key="1">
    <source>
        <dbReference type="SAM" id="Phobius"/>
    </source>
</evidence>
<organism evidence="2 3">
    <name type="scientific">Dovyalis caffra</name>
    <dbReference type="NCBI Taxonomy" id="77055"/>
    <lineage>
        <taxon>Eukaryota</taxon>
        <taxon>Viridiplantae</taxon>
        <taxon>Streptophyta</taxon>
        <taxon>Embryophyta</taxon>
        <taxon>Tracheophyta</taxon>
        <taxon>Spermatophyta</taxon>
        <taxon>Magnoliopsida</taxon>
        <taxon>eudicotyledons</taxon>
        <taxon>Gunneridae</taxon>
        <taxon>Pentapetalae</taxon>
        <taxon>rosids</taxon>
        <taxon>fabids</taxon>
        <taxon>Malpighiales</taxon>
        <taxon>Salicaceae</taxon>
        <taxon>Flacourtieae</taxon>
        <taxon>Dovyalis</taxon>
    </lineage>
</organism>
<keyword evidence="1" id="KW-0472">Membrane</keyword>